<organism evidence="3 4">
    <name type="scientific">Elsinoe australis</name>
    <dbReference type="NCBI Taxonomy" id="40998"/>
    <lineage>
        <taxon>Eukaryota</taxon>
        <taxon>Fungi</taxon>
        <taxon>Dikarya</taxon>
        <taxon>Ascomycota</taxon>
        <taxon>Pezizomycotina</taxon>
        <taxon>Dothideomycetes</taxon>
        <taxon>Dothideomycetidae</taxon>
        <taxon>Myriangiales</taxon>
        <taxon>Elsinoaceae</taxon>
        <taxon>Elsinoe</taxon>
    </lineage>
</organism>
<dbReference type="InterPro" id="IPR003093">
    <property type="entry name" value="Bcl2_BH4"/>
</dbReference>
<comment type="caution">
    <text evidence="3">The sequence shown here is derived from an EMBL/GenBank/DDBJ whole genome shotgun (WGS) entry which is preliminary data.</text>
</comment>
<gene>
    <name evidence="3" type="ORF">B9Z65_4605</name>
</gene>
<evidence type="ECO:0000259" key="2">
    <source>
        <dbReference type="PROSITE" id="PS50063"/>
    </source>
</evidence>
<accession>A0A2P8A5I7</accession>
<dbReference type="PANTHER" id="PTHR35870:SF6">
    <property type="entry name" value="MGS207 PROTEIN"/>
    <property type="match status" value="1"/>
</dbReference>
<proteinExistence type="predicted"/>
<protein>
    <submittedName>
        <fullName evidence="3">Oxidoreductase</fullName>
    </submittedName>
</protein>
<dbReference type="GO" id="GO:0042981">
    <property type="term" value="P:regulation of apoptotic process"/>
    <property type="evidence" value="ECO:0007669"/>
    <property type="project" value="InterPro"/>
</dbReference>
<dbReference type="EMBL" id="NHZQ01000066">
    <property type="protein sequence ID" value="PSK55727.1"/>
    <property type="molecule type" value="Genomic_DNA"/>
</dbReference>
<sequence length="419" mass="47829">MAMFSFRSLGLGIPSWLSDLAGGSSSSGINIPSVQIHDIEENSEKRARTLKHLLKANHINHSIIYNSLRFHNHCPHILGSAYILGADHGQLNKIYDTESKELEQWQDAPGEISIDDWRSFLGKRNYQRAYIDFFEDQLAQHGYDWREVVDTFLFEGREPLVNNLICGLAHALIHLGYAFELSSQTVAIEALALTTCFYNDQHKYLDDPSYTKPAADPTTDLLEIFTRMQKDSRFDNVVSQQNGEEYDTLFSAPDTEALLLEYWNSWELSEPEKQFEDSQKAAAAMLVGAPSRKDSRYDFFLVHALTSSHAVRLLLPLVPGKWHLSLIRQWWLFALSAYVMQLRPTIDVSRVEEYDLKGRGWNYVIDRALNSESAADAHFVKGCRSLKVAAETWGDPDQFYLKAAVRFAAEFNHWGGFSY</sequence>
<dbReference type="STRING" id="40998.A0A2P8A5I7"/>
<name>A0A2P8A5I7_9PEZI</name>
<evidence type="ECO:0000256" key="1">
    <source>
        <dbReference type="ARBA" id="ARBA00023002"/>
    </source>
</evidence>
<dbReference type="Proteomes" id="UP000243723">
    <property type="component" value="Unassembled WGS sequence"/>
</dbReference>
<dbReference type="OrthoDB" id="10265971at2759"/>
<keyword evidence="4" id="KW-1185">Reference proteome</keyword>
<feature type="domain" description="Apoptosis regulator Bcl-2 family BH4" evidence="2">
    <location>
        <begin position="126"/>
        <end position="145"/>
    </location>
</feature>
<keyword evidence="1" id="KW-0560">Oxidoreductase</keyword>
<dbReference type="Pfam" id="PF14027">
    <property type="entry name" value="Questin_oxidase"/>
    <property type="match status" value="1"/>
</dbReference>
<dbReference type="PANTHER" id="PTHR35870">
    <property type="entry name" value="PROTEIN, PUTATIVE (AFU_ORTHOLOGUE AFUA_5G03330)-RELATED"/>
    <property type="match status" value="1"/>
</dbReference>
<evidence type="ECO:0000313" key="3">
    <source>
        <dbReference type="EMBL" id="PSK55727.1"/>
    </source>
</evidence>
<dbReference type="GO" id="GO:0016491">
    <property type="term" value="F:oxidoreductase activity"/>
    <property type="evidence" value="ECO:0007669"/>
    <property type="project" value="UniProtKB-KW"/>
</dbReference>
<reference evidence="3 4" key="1">
    <citation type="submission" date="2017-05" db="EMBL/GenBank/DDBJ databases">
        <title>Draft genome sequence of Elsinoe australis.</title>
        <authorList>
            <person name="Cheng Q."/>
        </authorList>
    </citation>
    <scope>NUCLEOTIDE SEQUENCE [LARGE SCALE GENOMIC DNA]</scope>
    <source>
        <strain evidence="3 4">NL1</strain>
    </source>
</reference>
<dbReference type="PROSITE" id="PS50063">
    <property type="entry name" value="BH4_2"/>
    <property type="match status" value="1"/>
</dbReference>
<dbReference type="InterPro" id="IPR025337">
    <property type="entry name" value="Questin_oxidase-like"/>
</dbReference>
<evidence type="ECO:0000313" key="4">
    <source>
        <dbReference type="Proteomes" id="UP000243723"/>
    </source>
</evidence>
<dbReference type="AlphaFoldDB" id="A0A2P8A5I7"/>